<evidence type="ECO:0000313" key="2">
    <source>
        <dbReference type="EMBL" id="MBV3386868.1"/>
    </source>
</evidence>
<evidence type="ECO:0000259" key="1">
    <source>
        <dbReference type="Pfam" id="PF25223"/>
    </source>
</evidence>
<reference evidence="2" key="1">
    <citation type="submission" date="2021-06" db="EMBL/GenBank/DDBJ databases">
        <title>Collection of gut derived symbiotic bacterial strains cultured from healthy donors.</title>
        <authorList>
            <person name="Lin H."/>
            <person name="Littmann E."/>
            <person name="Pamer E.G."/>
        </authorList>
    </citation>
    <scope>NUCLEOTIDE SEQUENCE</scope>
    <source>
        <strain evidence="2">MSK.21.74</strain>
    </source>
</reference>
<dbReference type="EMBL" id="JAHOEI010000007">
    <property type="protein sequence ID" value="MBV3386868.1"/>
    <property type="molecule type" value="Genomic_DNA"/>
</dbReference>
<dbReference type="InterPro" id="IPR057163">
    <property type="entry name" value="DUF7841"/>
</dbReference>
<sequence>MERKHHFDEQLGRACIANIYYFDDDVHKKYAPYFGFDELKEDYERLSWNIPDYNFWDFAVTMNKMYADHIDVVGKWSKNKDTTRKRISELAISFLCDESTNHPTDKIWWYMNS</sequence>
<dbReference type="RefSeq" id="WP_147337046.1">
    <property type="nucleotide sequence ID" value="NZ_JAHOEI010000007.1"/>
</dbReference>
<evidence type="ECO:0000313" key="3">
    <source>
        <dbReference type="Proteomes" id="UP001196765"/>
    </source>
</evidence>
<protein>
    <recommendedName>
        <fullName evidence="1">DUF7841 domain-containing protein</fullName>
    </recommendedName>
</protein>
<dbReference type="AlphaFoldDB" id="A0AAW4MY88"/>
<organism evidence="2 3">
    <name type="scientific">Segatella copri</name>
    <dbReference type="NCBI Taxonomy" id="165179"/>
    <lineage>
        <taxon>Bacteria</taxon>
        <taxon>Pseudomonadati</taxon>
        <taxon>Bacteroidota</taxon>
        <taxon>Bacteroidia</taxon>
        <taxon>Bacteroidales</taxon>
        <taxon>Prevotellaceae</taxon>
        <taxon>Segatella</taxon>
    </lineage>
</organism>
<name>A0AAW4MY88_9BACT</name>
<accession>A0AAW4MY88</accession>
<gene>
    <name evidence="2" type="ORF">KSW82_03820</name>
</gene>
<feature type="domain" description="DUF7841" evidence="1">
    <location>
        <begin position="2"/>
        <end position="111"/>
    </location>
</feature>
<comment type="caution">
    <text evidence="2">The sequence shown here is derived from an EMBL/GenBank/DDBJ whole genome shotgun (WGS) entry which is preliminary data.</text>
</comment>
<proteinExistence type="predicted"/>
<dbReference type="Proteomes" id="UP001196765">
    <property type="component" value="Unassembled WGS sequence"/>
</dbReference>
<dbReference type="Pfam" id="PF25223">
    <property type="entry name" value="DUF7841"/>
    <property type="match status" value="1"/>
</dbReference>